<protein>
    <submittedName>
        <fullName evidence="1">Uncharacterized protein</fullName>
    </submittedName>
</protein>
<keyword evidence="2" id="KW-1185">Reference proteome</keyword>
<organism evidence="1 2">
    <name type="scientific">Pisolithus microcarpus 441</name>
    <dbReference type="NCBI Taxonomy" id="765257"/>
    <lineage>
        <taxon>Eukaryota</taxon>
        <taxon>Fungi</taxon>
        <taxon>Dikarya</taxon>
        <taxon>Basidiomycota</taxon>
        <taxon>Agaricomycotina</taxon>
        <taxon>Agaricomycetes</taxon>
        <taxon>Agaricomycetidae</taxon>
        <taxon>Boletales</taxon>
        <taxon>Sclerodermatineae</taxon>
        <taxon>Pisolithaceae</taxon>
        <taxon>Pisolithus</taxon>
    </lineage>
</organism>
<reference evidence="1 2" key="1">
    <citation type="submission" date="2014-04" db="EMBL/GenBank/DDBJ databases">
        <authorList>
            <consortium name="DOE Joint Genome Institute"/>
            <person name="Kuo A."/>
            <person name="Kohler A."/>
            <person name="Costa M.D."/>
            <person name="Nagy L.G."/>
            <person name="Floudas D."/>
            <person name="Copeland A."/>
            <person name="Barry K.W."/>
            <person name="Cichocki N."/>
            <person name="Veneault-Fourrey C."/>
            <person name="LaButti K."/>
            <person name="Lindquist E.A."/>
            <person name="Lipzen A."/>
            <person name="Lundell T."/>
            <person name="Morin E."/>
            <person name="Murat C."/>
            <person name="Sun H."/>
            <person name="Tunlid A."/>
            <person name="Henrissat B."/>
            <person name="Grigoriev I.V."/>
            <person name="Hibbett D.S."/>
            <person name="Martin F."/>
            <person name="Nordberg H.P."/>
            <person name="Cantor M.N."/>
            <person name="Hua S.X."/>
        </authorList>
    </citation>
    <scope>NUCLEOTIDE SEQUENCE [LARGE SCALE GENOMIC DNA]</scope>
    <source>
        <strain evidence="1 2">441</strain>
    </source>
</reference>
<reference evidence="2" key="2">
    <citation type="submission" date="2015-01" db="EMBL/GenBank/DDBJ databases">
        <title>Evolutionary Origins and Diversification of the Mycorrhizal Mutualists.</title>
        <authorList>
            <consortium name="DOE Joint Genome Institute"/>
            <consortium name="Mycorrhizal Genomics Consortium"/>
            <person name="Kohler A."/>
            <person name="Kuo A."/>
            <person name="Nagy L.G."/>
            <person name="Floudas D."/>
            <person name="Copeland A."/>
            <person name="Barry K.W."/>
            <person name="Cichocki N."/>
            <person name="Veneault-Fourrey C."/>
            <person name="LaButti K."/>
            <person name="Lindquist E.A."/>
            <person name="Lipzen A."/>
            <person name="Lundell T."/>
            <person name="Morin E."/>
            <person name="Murat C."/>
            <person name="Riley R."/>
            <person name="Ohm R."/>
            <person name="Sun H."/>
            <person name="Tunlid A."/>
            <person name="Henrissat B."/>
            <person name="Grigoriev I.V."/>
            <person name="Hibbett D.S."/>
            <person name="Martin F."/>
        </authorList>
    </citation>
    <scope>NUCLEOTIDE SEQUENCE [LARGE SCALE GENOMIC DNA]</scope>
    <source>
        <strain evidence="2">441</strain>
    </source>
</reference>
<evidence type="ECO:0000313" key="2">
    <source>
        <dbReference type="Proteomes" id="UP000054018"/>
    </source>
</evidence>
<dbReference type="HOGENOM" id="CLU_2414153_0_0_1"/>
<name>A0A0C9Y3W9_9AGAM</name>
<sequence>MLCEVDVAQTTVRVSSKRRHYIGRDFQEKRMNDTSTPPAGLISATAHPKGEAECGQKRTNPNLDRVDFATTACCCMQHQNDAMESPNRRATS</sequence>
<accession>A0A0C9Y3W9</accession>
<evidence type="ECO:0000313" key="1">
    <source>
        <dbReference type="EMBL" id="KIK11786.1"/>
    </source>
</evidence>
<dbReference type="EMBL" id="KN834157">
    <property type="protein sequence ID" value="KIK11786.1"/>
    <property type="molecule type" value="Genomic_DNA"/>
</dbReference>
<gene>
    <name evidence="1" type="ORF">PISMIDRAFT_19229</name>
</gene>
<proteinExistence type="predicted"/>
<dbReference type="Proteomes" id="UP000054018">
    <property type="component" value="Unassembled WGS sequence"/>
</dbReference>
<dbReference type="AlphaFoldDB" id="A0A0C9Y3W9"/>